<reference evidence="2" key="1">
    <citation type="journal article" date="2019" name="Int. J. Syst. Evol. Microbiol.">
        <title>The Global Catalogue of Microorganisms (GCM) 10K type strain sequencing project: providing services to taxonomists for standard genome sequencing and annotation.</title>
        <authorList>
            <consortium name="The Broad Institute Genomics Platform"/>
            <consortium name="The Broad Institute Genome Sequencing Center for Infectious Disease"/>
            <person name="Wu L."/>
            <person name="Ma J."/>
        </authorList>
    </citation>
    <scope>NUCLEOTIDE SEQUENCE [LARGE SCALE GENOMIC DNA]</scope>
    <source>
        <strain evidence="2">JCM 30742</strain>
    </source>
</reference>
<dbReference type="Proteomes" id="UP001500752">
    <property type="component" value="Unassembled WGS sequence"/>
</dbReference>
<proteinExistence type="predicted"/>
<organism evidence="1 2">
    <name type="scientific">Arthrobacter ginkgonis</name>
    <dbReference type="NCBI Taxonomy" id="1630594"/>
    <lineage>
        <taxon>Bacteria</taxon>
        <taxon>Bacillati</taxon>
        <taxon>Actinomycetota</taxon>
        <taxon>Actinomycetes</taxon>
        <taxon>Micrococcales</taxon>
        <taxon>Micrococcaceae</taxon>
        <taxon>Arthrobacter</taxon>
    </lineage>
</organism>
<gene>
    <name evidence="1" type="ORF">GCM10023081_08890</name>
</gene>
<sequence>MQTPSRFRDKTLEGARRAAAAALGPDMRIVSAERITRGGLGGFFASRYFEVTAVPGPASSAVLASPVAGDPAADVRLPGHMRPGGPVSPGALAALLDAADAGDGAVSGVVPDGAPGGVAAPPVSTVAPEFDRLLAGLEREVGGSKLPGPGQILLLAGVRDDALRGAKLLSRATALEGVCTYGVLRTENLPRWGGEAASLRAPGPLVVALGLGSRWDALAQSMVGRVPADAIWAVVDAGRKPEDTRAWVEGLCGAGPVGGIVVVGEKGTATPHTPAELGLPILLAGNGELAPGRD</sequence>
<comment type="caution">
    <text evidence="1">The sequence shown here is derived from an EMBL/GenBank/DDBJ whole genome shotgun (WGS) entry which is preliminary data.</text>
</comment>
<accession>A0ABP7C0Z4</accession>
<evidence type="ECO:0000313" key="1">
    <source>
        <dbReference type="EMBL" id="GAA3672788.1"/>
    </source>
</evidence>
<keyword evidence="2" id="KW-1185">Reference proteome</keyword>
<protein>
    <submittedName>
        <fullName evidence="1">Uncharacterized protein</fullName>
    </submittedName>
</protein>
<name>A0ABP7C0Z4_9MICC</name>
<dbReference type="EMBL" id="BAABEO010000008">
    <property type="protein sequence ID" value="GAA3672788.1"/>
    <property type="molecule type" value="Genomic_DNA"/>
</dbReference>
<evidence type="ECO:0000313" key="2">
    <source>
        <dbReference type="Proteomes" id="UP001500752"/>
    </source>
</evidence>